<feature type="non-terminal residue" evidence="8">
    <location>
        <position position="1"/>
    </location>
</feature>
<keyword evidence="3 6" id="KW-0378">Hydrolase</keyword>
<evidence type="ECO:0000256" key="2">
    <source>
        <dbReference type="ARBA" id="ARBA00022723"/>
    </source>
</evidence>
<evidence type="ECO:0000256" key="5">
    <source>
        <dbReference type="ARBA" id="ARBA00023049"/>
    </source>
</evidence>
<dbReference type="InterPro" id="IPR045090">
    <property type="entry name" value="Pept_M3A_M3B"/>
</dbReference>
<dbReference type="Gene3D" id="1.10.1370.40">
    <property type="match status" value="1"/>
</dbReference>
<keyword evidence="1 6" id="KW-0645">Protease</keyword>
<dbReference type="Pfam" id="PF01432">
    <property type="entry name" value="Peptidase_M3"/>
    <property type="match status" value="1"/>
</dbReference>
<dbReference type="PANTHER" id="PTHR11804:SF71">
    <property type="entry name" value="MITOCHONDRIAL INTERMEDIATE PEPTIDASE"/>
    <property type="match status" value="1"/>
</dbReference>
<gene>
    <name evidence="8" type="ORF">M9458_029946</name>
</gene>
<evidence type="ECO:0000256" key="3">
    <source>
        <dbReference type="ARBA" id="ARBA00022801"/>
    </source>
</evidence>
<evidence type="ECO:0000259" key="7">
    <source>
        <dbReference type="Pfam" id="PF01432"/>
    </source>
</evidence>
<dbReference type="GO" id="GO:0008237">
    <property type="term" value="F:metallopeptidase activity"/>
    <property type="evidence" value="ECO:0007669"/>
    <property type="project" value="UniProtKB-KW"/>
</dbReference>
<keyword evidence="5 6" id="KW-0482">Metalloprotease</keyword>
<feature type="non-terminal residue" evidence="8">
    <location>
        <position position="61"/>
    </location>
</feature>
<keyword evidence="9" id="KW-1185">Reference proteome</keyword>
<dbReference type="GO" id="GO:0046872">
    <property type="term" value="F:metal ion binding"/>
    <property type="evidence" value="ECO:0007669"/>
    <property type="project" value="UniProtKB-UniRule"/>
</dbReference>
<evidence type="ECO:0000256" key="4">
    <source>
        <dbReference type="ARBA" id="ARBA00022833"/>
    </source>
</evidence>
<proteinExistence type="inferred from homology"/>
<protein>
    <recommendedName>
        <fullName evidence="7">Peptidase M3A/M3B catalytic domain-containing protein</fullName>
    </recommendedName>
</protein>
<dbReference type="InterPro" id="IPR001567">
    <property type="entry name" value="Pept_M3A_M3B_dom"/>
</dbReference>
<comment type="cofactor">
    <cofactor evidence="6">
        <name>Zn(2+)</name>
        <dbReference type="ChEBI" id="CHEBI:29105"/>
    </cofactor>
    <text evidence="6">Binds 1 zinc ion.</text>
</comment>
<evidence type="ECO:0000256" key="1">
    <source>
        <dbReference type="ARBA" id="ARBA00022670"/>
    </source>
</evidence>
<keyword evidence="2 6" id="KW-0479">Metal-binding</keyword>
<organism evidence="8 9">
    <name type="scientific">Cirrhinus mrigala</name>
    <name type="common">Mrigala</name>
    <dbReference type="NCBI Taxonomy" id="683832"/>
    <lineage>
        <taxon>Eukaryota</taxon>
        <taxon>Metazoa</taxon>
        <taxon>Chordata</taxon>
        <taxon>Craniata</taxon>
        <taxon>Vertebrata</taxon>
        <taxon>Euteleostomi</taxon>
        <taxon>Actinopterygii</taxon>
        <taxon>Neopterygii</taxon>
        <taxon>Teleostei</taxon>
        <taxon>Ostariophysi</taxon>
        <taxon>Cypriniformes</taxon>
        <taxon>Cyprinidae</taxon>
        <taxon>Labeoninae</taxon>
        <taxon>Labeonini</taxon>
        <taxon>Cirrhinus</taxon>
    </lineage>
</organism>
<dbReference type="GO" id="GO:0006508">
    <property type="term" value="P:proteolysis"/>
    <property type="evidence" value="ECO:0007669"/>
    <property type="project" value="UniProtKB-KW"/>
</dbReference>
<evidence type="ECO:0000256" key="6">
    <source>
        <dbReference type="RuleBase" id="RU003435"/>
    </source>
</evidence>
<keyword evidence="4 6" id="KW-0862">Zinc</keyword>
<dbReference type="AlphaFoldDB" id="A0ABD0PIT6"/>
<reference evidence="8 9" key="1">
    <citation type="submission" date="2024-05" db="EMBL/GenBank/DDBJ databases">
        <title>Genome sequencing and assembly of Indian major carp, Cirrhinus mrigala (Hamilton, 1822).</title>
        <authorList>
            <person name="Mohindra V."/>
            <person name="Chowdhury L.M."/>
            <person name="Lal K."/>
            <person name="Jena J.K."/>
        </authorList>
    </citation>
    <scope>NUCLEOTIDE SEQUENCE [LARGE SCALE GENOMIC DNA]</scope>
    <source>
        <strain evidence="8">CM1030</strain>
        <tissue evidence="8">Blood</tissue>
    </source>
</reference>
<name>A0ABD0PIT6_CIRMR</name>
<feature type="domain" description="Peptidase M3A/M3B catalytic" evidence="7">
    <location>
        <begin position="2"/>
        <end position="60"/>
    </location>
</feature>
<dbReference type="Proteomes" id="UP001529510">
    <property type="component" value="Unassembled WGS sequence"/>
</dbReference>
<dbReference type="EMBL" id="JAMKFB020000015">
    <property type="protein sequence ID" value="KAL0173978.1"/>
    <property type="molecule type" value="Genomic_DNA"/>
</dbReference>
<accession>A0ABD0PIT6</accession>
<comment type="similarity">
    <text evidence="6">Belongs to the peptidase M3 family.</text>
</comment>
<dbReference type="SUPFAM" id="SSF55486">
    <property type="entry name" value="Metalloproteases ('zincins'), catalytic domain"/>
    <property type="match status" value="1"/>
</dbReference>
<dbReference type="PANTHER" id="PTHR11804">
    <property type="entry name" value="PROTEASE M3 THIMET OLIGOPEPTIDASE-RELATED"/>
    <property type="match status" value="1"/>
</dbReference>
<comment type="caution">
    <text evidence="8">The sequence shown here is derived from an EMBL/GenBank/DDBJ whole genome shotgun (WGS) entry which is preliminary data.</text>
</comment>
<sequence length="61" mass="7104">DCHFTIRGGRQLDDGQYQLPMVVLMLNLPHPTRPGMMENLFHEMGHAMHSMLGRTRYQHVT</sequence>
<evidence type="ECO:0000313" key="9">
    <source>
        <dbReference type="Proteomes" id="UP001529510"/>
    </source>
</evidence>
<evidence type="ECO:0000313" key="8">
    <source>
        <dbReference type="EMBL" id="KAL0173978.1"/>
    </source>
</evidence>